<dbReference type="InterPro" id="IPR049304">
    <property type="entry name" value="Gly_rich_dom"/>
</dbReference>
<name>A0A286GYU8_9PROT</name>
<proteinExistence type="predicted"/>
<reference evidence="2 3" key="1">
    <citation type="submission" date="2017-09" db="EMBL/GenBank/DDBJ databases">
        <authorList>
            <person name="Ehlers B."/>
            <person name="Leendertz F.H."/>
        </authorList>
    </citation>
    <scope>NUCLEOTIDE SEQUENCE [LARGE SCALE GENOMIC DNA]</scope>
    <source>
        <strain evidence="2 3">USBA 140</strain>
    </source>
</reference>
<organism evidence="2 3">
    <name type="scientific">Caenispirillum bisanense</name>
    <dbReference type="NCBI Taxonomy" id="414052"/>
    <lineage>
        <taxon>Bacteria</taxon>
        <taxon>Pseudomonadati</taxon>
        <taxon>Pseudomonadota</taxon>
        <taxon>Alphaproteobacteria</taxon>
        <taxon>Rhodospirillales</taxon>
        <taxon>Novispirillaceae</taxon>
        <taxon>Caenispirillum</taxon>
    </lineage>
</organism>
<sequence length="235" mass="22788">MGNVSQFLADRPAVVGRVLANRRMWLRAGNYTFTVPANVYELWVYVWGAGGGGATSNNGGAGCARGGAGGGYSFKRWAVQPGDTVTITVGAGGVGAGPGSAMVNGTNGGTTSVTINGVTVQATGGEGGKHTPAATVVGGVGSGGDVNRSGGSTTAMLGTSLINCGQGGASSGSPFGNGFPGANLANLNSSVTGGLGGAGWGGSGGDLWNTGGRTGRLRPAGAALMVRHRSCPTRL</sequence>
<dbReference type="AlphaFoldDB" id="A0A286GYU8"/>
<dbReference type="Proteomes" id="UP000219621">
    <property type="component" value="Unassembled WGS sequence"/>
</dbReference>
<evidence type="ECO:0000259" key="1">
    <source>
        <dbReference type="Pfam" id="PF21722"/>
    </source>
</evidence>
<dbReference type="EMBL" id="OCNJ01000013">
    <property type="protein sequence ID" value="SOE00693.1"/>
    <property type="molecule type" value="Genomic_DNA"/>
</dbReference>
<evidence type="ECO:0000313" key="3">
    <source>
        <dbReference type="Proteomes" id="UP000219621"/>
    </source>
</evidence>
<keyword evidence="3" id="KW-1185">Reference proteome</keyword>
<feature type="domain" description="Glycine-rich" evidence="1">
    <location>
        <begin position="28"/>
        <end position="215"/>
    </location>
</feature>
<accession>A0A286GYU8</accession>
<dbReference type="Pfam" id="PF21722">
    <property type="entry name" value="Gly_rich_2"/>
    <property type="match status" value="1"/>
</dbReference>
<protein>
    <recommendedName>
        <fullName evidence="1">Glycine-rich domain-containing protein</fullName>
    </recommendedName>
</protein>
<gene>
    <name evidence="2" type="ORF">SAMN05421508_113103</name>
</gene>
<evidence type="ECO:0000313" key="2">
    <source>
        <dbReference type="EMBL" id="SOE00693.1"/>
    </source>
</evidence>